<keyword evidence="3" id="KW-1185">Reference proteome</keyword>
<feature type="domain" description="Cysteine-rich CPCC" evidence="1">
    <location>
        <begin position="12"/>
        <end position="86"/>
    </location>
</feature>
<dbReference type="Pfam" id="PF14206">
    <property type="entry name" value="Cys_rich_CPCC"/>
    <property type="match status" value="1"/>
</dbReference>
<name>A0ABW1D0A1_9ACTN</name>
<dbReference type="RefSeq" id="WP_379520945.1">
    <property type="nucleotide sequence ID" value="NZ_JBHSPA010000064.1"/>
</dbReference>
<dbReference type="EMBL" id="JBHSPA010000064">
    <property type="protein sequence ID" value="MFC5831474.1"/>
    <property type="molecule type" value="Genomic_DNA"/>
</dbReference>
<evidence type="ECO:0000313" key="2">
    <source>
        <dbReference type="EMBL" id="MFC5831474.1"/>
    </source>
</evidence>
<sequence length="143" mass="16242">MMPAIRPARSDYPCPCCGHLTFGAPPGSHEICSVCFWEDDAIQLRWPDWPGGANKPSLIEAQRIFQEIGACEERLLQHVRPATTDEPLDPGWRPIDLTRDSFEPRDQEDWAPWPIGLTVLYWWRSTFWHATTTREGGGPDGTP</sequence>
<reference evidence="3" key="1">
    <citation type="journal article" date="2019" name="Int. J. Syst. Evol. Microbiol.">
        <title>The Global Catalogue of Microorganisms (GCM) 10K type strain sequencing project: providing services to taxonomists for standard genome sequencing and annotation.</title>
        <authorList>
            <consortium name="The Broad Institute Genomics Platform"/>
            <consortium name="The Broad Institute Genome Sequencing Center for Infectious Disease"/>
            <person name="Wu L."/>
            <person name="Ma J."/>
        </authorList>
    </citation>
    <scope>NUCLEOTIDE SEQUENCE [LARGE SCALE GENOMIC DNA]</scope>
    <source>
        <strain evidence="3">CCUG 53903</strain>
    </source>
</reference>
<accession>A0ABW1D0A1</accession>
<comment type="caution">
    <text evidence="2">The sequence shown here is derived from an EMBL/GenBank/DDBJ whole genome shotgun (WGS) entry which is preliminary data.</text>
</comment>
<gene>
    <name evidence="2" type="ORF">ACFPZ3_47165</name>
</gene>
<protein>
    <submittedName>
        <fullName evidence="2">CPCC family cysteine-rich protein</fullName>
    </submittedName>
</protein>
<proteinExistence type="predicted"/>
<dbReference type="InterPro" id="IPR025983">
    <property type="entry name" value="Cys_rich_CPCC"/>
</dbReference>
<evidence type="ECO:0000259" key="1">
    <source>
        <dbReference type="Pfam" id="PF14206"/>
    </source>
</evidence>
<organism evidence="2 3">
    <name type="scientific">Nonomuraea insulae</name>
    <dbReference type="NCBI Taxonomy" id="1616787"/>
    <lineage>
        <taxon>Bacteria</taxon>
        <taxon>Bacillati</taxon>
        <taxon>Actinomycetota</taxon>
        <taxon>Actinomycetes</taxon>
        <taxon>Streptosporangiales</taxon>
        <taxon>Streptosporangiaceae</taxon>
        <taxon>Nonomuraea</taxon>
    </lineage>
</organism>
<evidence type="ECO:0000313" key="3">
    <source>
        <dbReference type="Proteomes" id="UP001596058"/>
    </source>
</evidence>
<dbReference type="Proteomes" id="UP001596058">
    <property type="component" value="Unassembled WGS sequence"/>
</dbReference>